<name>A0A5E4R679_9NEOP</name>
<sequence>MVNQLFGLIPAAEFHHRTLLQNAKYRPHHVDIWDPQGKSIPILKAGNASLDHSSCPYKAQIRKASHRYQLLPYDRIQRRAAPIIDDLIGNALVILLLPISGDPYVPTLTLHITHTLNANFHIQITVE</sequence>
<protein>
    <submittedName>
        <fullName evidence="1">Uncharacterized protein</fullName>
    </submittedName>
</protein>
<dbReference type="EMBL" id="FZQP02006972">
    <property type="protein sequence ID" value="VVD05453.1"/>
    <property type="molecule type" value="Genomic_DNA"/>
</dbReference>
<reference evidence="1 2" key="1">
    <citation type="submission" date="2017-07" db="EMBL/GenBank/DDBJ databases">
        <authorList>
            <person name="Talla V."/>
            <person name="Backstrom N."/>
        </authorList>
    </citation>
    <scope>NUCLEOTIDE SEQUENCE [LARGE SCALE GENOMIC DNA]</scope>
</reference>
<accession>A0A5E4R679</accession>
<evidence type="ECO:0000313" key="1">
    <source>
        <dbReference type="EMBL" id="VVD05453.1"/>
    </source>
</evidence>
<proteinExistence type="predicted"/>
<keyword evidence="2" id="KW-1185">Reference proteome</keyword>
<dbReference type="Proteomes" id="UP000324832">
    <property type="component" value="Unassembled WGS sequence"/>
</dbReference>
<evidence type="ECO:0000313" key="2">
    <source>
        <dbReference type="Proteomes" id="UP000324832"/>
    </source>
</evidence>
<organism evidence="1 2">
    <name type="scientific">Leptidea sinapis</name>
    <dbReference type="NCBI Taxonomy" id="189913"/>
    <lineage>
        <taxon>Eukaryota</taxon>
        <taxon>Metazoa</taxon>
        <taxon>Ecdysozoa</taxon>
        <taxon>Arthropoda</taxon>
        <taxon>Hexapoda</taxon>
        <taxon>Insecta</taxon>
        <taxon>Pterygota</taxon>
        <taxon>Neoptera</taxon>
        <taxon>Endopterygota</taxon>
        <taxon>Lepidoptera</taxon>
        <taxon>Glossata</taxon>
        <taxon>Ditrysia</taxon>
        <taxon>Papilionoidea</taxon>
        <taxon>Pieridae</taxon>
        <taxon>Dismorphiinae</taxon>
        <taxon>Leptidea</taxon>
    </lineage>
</organism>
<dbReference type="AlphaFoldDB" id="A0A5E4R679"/>
<gene>
    <name evidence="1" type="ORF">LSINAPIS_LOCUS14989</name>
</gene>